<dbReference type="Gene3D" id="3.30.200.20">
    <property type="entry name" value="Phosphorylase Kinase, domain 1"/>
    <property type="match status" value="1"/>
</dbReference>
<dbReference type="AlphaFoldDB" id="A0A926KR18"/>
<dbReference type="InterPro" id="IPR047175">
    <property type="entry name" value="CotS-like"/>
</dbReference>
<gene>
    <name evidence="3" type="ORF">ICC18_15650</name>
</gene>
<reference evidence="3" key="1">
    <citation type="submission" date="2020-09" db="EMBL/GenBank/DDBJ databases">
        <title>Draft Genome Sequence of Paenibacillus sp. WST5.</title>
        <authorList>
            <person name="Bao Z."/>
        </authorList>
    </citation>
    <scope>NUCLEOTIDE SEQUENCE</scope>
    <source>
        <strain evidence="3">WST5</strain>
    </source>
</reference>
<keyword evidence="3" id="KW-0946">Virion</keyword>
<organism evidence="3 4">
    <name type="scientific">Paenibacillus sedimenti</name>
    <dbReference type="NCBI Taxonomy" id="2770274"/>
    <lineage>
        <taxon>Bacteria</taxon>
        <taxon>Bacillati</taxon>
        <taxon>Bacillota</taxon>
        <taxon>Bacilli</taxon>
        <taxon>Bacillales</taxon>
        <taxon>Paenibacillaceae</taxon>
        <taxon>Paenibacillus</taxon>
    </lineage>
</organism>
<evidence type="ECO:0000256" key="1">
    <source>
        <dbReference type="SAM" id="MobiDB-lite"/>
    </source>
</evidence>
<dbReference type="PANTHER" id="PTHR39179:SF1">
    <property type="entry name" value="SPORE COAT PROTEIN I"/>
    <property type="match status" value="1"/>
</dbReference>
<dbReference type="EMBL" id="JACVVD010000005">
    <property type="protein sequence ID" value="MBD0381556.1"/>
    <property type="molecule type" value="Genomic_DNA"/>
</dbReference>
<proteinExistence type="predicted"/>
<dbReference type="NCBIfam" id="TIGR02906">
    <property type="entry name" value="spore_CotS"/>
    <property type="match status" value="1"/>
</dbReference>
<sequence length="371" mass="42294">MASYQIQRWDQVPTANPDTHIPPKVEKIAKEVMAQYKMQVQSKTLITTKPDKGGAIWKLATDKGPRSLKLLHRLPSRSHFSIGAQDYLVKKGARVPALVRTKDNKLYVEAGGKAWIVTEWIEQLQPPSKIDLKGAEQLCYGLGEFHRKSKGYVPPAAAAKSSRLRRWPDYYEKLLTKIGWFQDVAKVYKNYAASNKLLSVTDTFANQARNSLERLRKSSYAKMVAKGEAHWGLVHQDYGWSNGQLGPGGLWVIDLDGVAYDLPIRDLRKLITSTMEDLGKWDLKWARGMINAYHKANPIDAETYEILMIDLSLPNEFYKHTKEIFHEPEVFLKTEAANMLTHVLECEKTKWSALKELQKDSKNFKSGKYGK</sequence>
<dbReference type="InterPro" id="IPR002575">
    <property type="entry name" value="Aminoglycoside_PTrfase"/>
</dbReference>
<feature type="compositionally biased region" description="Polar residues" evidence="1">
    <location>
        <begin position="1"/>
        <end position="17"/>
    </location>
</feature>
<feature type="region of interest" description="Disordered" evidence="1">
    <location>
        <begin position="1"/>
        <end position="20"/>
    </location>
</feature>
<evidence type="ECO:0000259" key="2">
    <source>
        <dbReference type="Pfam" id="PF01636"/>
    </source>
</evidence>
<protein>
    <submittedName>
        <fullName evidence="3">CotS family spore coat protein</fullName>
    </submittedName>
</protein>
<comment type="caution">
    <text evidence="3">The sequence shown here is derived from an EMBL/GenBank/DDBJ whole genome shotgun (WGS) entry which is preliminary data.</text>
</comment>
<feature type="domain" description="Aminoglycoside phosphotransferase" evidence="2">
    <location>
        <begin position="59"/>
        <end position="295"/>
    </location>
</feature>
<dbReference type="InterPro" id="IPR014255">
    <property type="entry name" value="Spore_coat_CotS"/>
</dbReference>
<evidence type="ECO:0000313" key="4">
    <source>
        <dbReference type="Proteomes" id="UP000650466"/>
    </source>
</evidence>
<keyword evidence="4" id="KW-1185">Reference proteome</keyword>
<dbReference type="SUPFAM" id="SSF56112">
    <property type="entry name" value="Protein kinase-like (PK-like)"/>
    <property type="match status" value="1"/>
</dbReference>
<dbReference type="RefSeq" id="WP_188175367.1">
    <property type="nucleotide sequence ID" value="NZ_JACVVD010000005.1"/>
</dbReference>
<dbReference type="GO" id="GO:0042601">
    <property type="term" value="C:endospore-forming forespore"/>
    <property type="evidence" value="ECO:0007669"/>
    <property type="project" value="TreeGrafter"/>
</dbReference>
<evidence type="ECO:0000313" key="3">
    <source>
        <dbReference type="EMBL" id="MBD0381556.1"/>
    </source>
</evidence>
<dbReference type="Proteomes" id="UP000650466">
    <property type="component" value="Unassembled WGS sequence"/>
</dbReference>
<dbReference type="InterPro" id="IPR011009">
    <property type="entry name" value="Kinase-like_dom_sf"/>
</dbReference>
<dbReference type="Gene3D" id="3.90.1200.10">
    <property type="match status" value="1"/>
</dbReference>
<keyword evidence="3" id="KW-0167">Capsid protein</keyword>
<dbReference type="PANTHER" id="PTHR39179">
    <property type="entry name" value="SPORE COAT PROTEIN I"/>
    <property type="match status" value="1"/>
</dbReference>
<dbReference type="Pfam" id="PF01636">
    <property type="entry name" value="APH"/>
    <property type="match status" value="1"/>
</dbReference>
<name>A0A926KR18_9BACL</name>
<accession>A0A926KR18</accession>